<reference evidence="11 12" key="1">
    <citation type="submission" date="2019-07" db="EMBL/GenBank/DDBJ databases">
        <title>Genomics analysis of Aphanomyces spp. identifies a new class of oomycete effector associated with host adaptation.</title>
        <authorList>
            <person name="Gaulin E."/>
        </authorList>
    </citation>
    <scope>NUCLEOTIDE SEQUENCE [LARGE SCALE GENOMIC DNA]</scope>
    <source>
        <strain evidence="11 12">ATCC 201684</strain>
    </source>
</reference>
<dbReference type="Gene3D" id="1.10.287.630">
    <property type="entry name" value="Helix hairpin bin"/>
    <property type="match status" value="1"/>
</dbReference>
<dbReference type="Pfam" id="PF00520">
    <property type="entry name" value="Ion_trans"/>
    <property type="match status" value="1"/>
</dbReference>
<feature type="region of interest" description="Disordered" evidence="8">
    <location>
        <begin position="710"/>
        <end position="740"/>
    </location>
</feature>
<dbReference type="InterPro" id="IPR014710">
    <property type="entry name" value="RmlC-like_jellyroll"/>
</dbReference>
<evidence type="ECO:0000256" key="2">
    <source>
        <dbReference type="ARBA" id="ARBA00022448"/>
    </source>
</evidence>
<dbReference type="PANTHER" id="PTHR45689">
    <property type="entry name" value="I[[H]] CHANNEL, ISOFORM E"/>
    <property type="match status" value="1"/>
</dbReference>
<keyword evidence="5" id="KW-0406">Ion transport</keyword>
<dbReference type="PANTHER" id="PTHR45689:SF5">
    <property type="entry name" value="I[[H]] CHANNEL, ISOFORM E"/>
    <property type="match status" value="1"/>
</dbReference>
<dbReference type="InterPro" id="IPR005821">
    <property type="entry name" value="Ion_trans_dom"/>
</dbReference>
<dbReference type="PROSITE" id="PS00889">
    <property type="entry name" value="CNMP_BINDING_2"/>
    <property type="match status" value="1"/>
</dbReference>
<feature type="coiled-coil region" evidence="7">
    <location>
        <begin position="666"/>
        <end position="700"/>
    </location>
</feature>
<keyword evidence="4 9" id="KW-1133">Transmembrane helix</keyword>
<sequence>MSRDVSVDTTKVPLAKRLSHGITSLSKLKGLDDSTNKIFPTSGSMVVPFAPQTLSHSSKSMGRGSIGFEPQRKISAISSTRMSQAQIEPNMMTVWALAKLNKSLKNSPRTKRSLQRLDVDRHQKVLEQYTIRVHTKEPDEAEVTQPFPFLIVSPAAKWYKLWQLFSLALIIYQSFQIPYVLGFGSSASDPFHDVEGIIFNSIFGIDFLLNCVTALPDPSKPGKYITNRCTIVWRYMQGWFFPDLIACFPFDMVISAAIYGSGGLSGGTSLTFLSLLKTVRLPRLLRLARLVRVLKILQIPPEWKRWLLYSRYAHLIRLISTIAIFFFTIHICACVWNGGIASQGWQDMFPNIQKGDVSDYVLSYFFCLETFLGQTQDLHNQTEFVFAICLIFVGALLMAAVFGDVAVLLSNFHEKQNDYKKKMEWLFSCMGTMRLPLDLQNRIHEFYQTMWDVHETLDGQPATLTNELSRNLAVEVELFLRMDMINRVPIFHTCSKRVVQEIVMQLSVDVFLPGDYIVVRGEVAFEMYFVQTGVCEVTSGRETSSFGLGPSRETLGEESVLRLLKQGDFFGEIALLMQCKRTASVRAKTFAELCVLTREVFESITARYLEDRERMEKHITEKYDPVVLRQIAEQKQRAAPPPPPHDDDQSTPVAPSSPGATSLSDRRLLMHAIVKLTDRVDQLERKQDKFLAEIKLLVSRPGETSPRLSIIHHAAPHHIPERPSSSDDDDDNSFSKLLPH</sequence>
<dbReference type="SUPFAM" id="SSF81324">
    <property type="entry name" value="Voltage-gated potassium channels"/>
    <property type="match status" value="1"/>
</dbReference>
<dbReference type="Proteomes" id="UP000481153">
    <property type="component" value="Unassembled WGS sequence"/>
</dbReference>
<dbReference type="SMART" id="SM00100">
    <property type="entry name" value="cNMP"/>
    <property type="match status" value="1"/>
</dbReference>
<feature type="transmembrane region" description="Helical" evidence="9">
    <location>
        <begin position="384"/>
        <end position="412"/>
    </location>
</feature>
<dbReference type="GO" id="GO:0035725">
    <property type="term" value="P:sodium ion transmembrane transport"/>
    <property type="evidence" value="ECO:0007669"/>
    <property type="project" value="TreeGrafter"/>
</dbReference>
<dbReference type="CDD" id="cd00038">
    <property type="entry name" value="CAP_ED"/>
    <property type="match status" value="1"/>
</dbReference>
<evidence type="ECO:0000256" key="4">
    <source>
        <dbReference type="ARBA" id="ARBA00022989"/>
    </source>
</evidence>
<evidence type="ECO:0000256" key="3">
    <source>
        <dbReference type="ARBA" id="ARBA00022692"/>
    </source>
</evidence>
<dbReference type="Gene3D" id="1.10.287.70">
    <property type="match status" value="1"/>
</dbReference>
<comment type="subcellular location">
    <subcellularLocation>
        <location evidence="1">Membrane</location>
        <topology evidence="1">Multi-pass membrane protein</topology>
    </subcellularLocation>
</comment>
<protein>
    <recommendedName>
        <fullName evidence="10">Cyclic nucleotide-binding domain-containing protein</fullName>
    </recommendedName>
</protein>
<dbReference type="AlphaFoldDB" id="A0A6G0XVZ2"/>
<evidence type="ECO:0000256" key="9">
    <source>
        <dbReference type="SAM" id="Phobius"/>
    </source>
</evidence>
<gene>
    <name evidence="11" type="ORF">Ae201684_001084</name>
</gene>
<dbReference type="InterPro" id="IPR018488">
    <property type="entry name" value="cNMP-bd_CS"/>
</dbReference>
<keyword evidence="7" id="KW-0175">Coiled coil</keyword>
<dbReference type="InterPro" id="IPR051413">
    <property type="entry name" value="K/Na_HCN_channel"/>
</dbReference>
<dbReference type="SUPFAM" id="SSF51206">
    <property type="entry name" value="cAMP-binding domain-like"/>
    <property type="match status" value="1"/>
</dbReference>
<dbReference type="EMBL" id="VJMJ01000009">
    <property type="protein sequence ID" value="KAF0744618.1"/>
    <property type="molecule type" value="Genomic_DNA"/>
</dbReference>
<evidence type="ECO:0000313" key="11">
    <source>
        <dbReference type="EMBL" id="KAF0744618.1"/>
    </source>
</evidence>
<dbReference type="Pfam" id="PF00027">
    <property type="entry name" value="cNMP_binding"/>
    <property type="match status" value="1"/>
</dbReference>
<dbReference type="InterPro" id="IPR018490">
    <property type="entry name" value="cNMP-bd_dom_sf"/>
</dbReference>
<organism evidence="11 12">
    <name type="scientific">Aphanomyces euteiches</name>
    <dbReference type="NCBI Taxonomy" id="100861"/>
    <lineage>
        <taxon>Eukaryota</taxon>
        <taxon>Sar</taxon>
        <taxon>Stramenopiles</taxon>
        <taxon>Oomycota</taxon>
        <taxon>Saprolegniomycetes</taxon>
        <taxon>Saprolegniales</taxon>
        <taxon>Verrucalvaceae</taxon>
        <taxon>Aphanomyces</taxon>
    </lineage>
</organism>
<keyword evidence="6 9" id="KW-0472">Membrane</keyword>
<feature type="domain" description="Cyclic nucleotide-binding" evidence="10">
    <location>
        <begin position="490"/>
        <end position="622"/>
    </location>
</feature>
<evidence type="ECO:0000256" key="7">
    <source>
        <dbReference type="SAM" id="Coils"/>
    </source>
</evidence>
<feature type="region of interest" description="Disordered" evidence="8">
    <location>
        <begin position="634"/>
        <end position="662"/>
    </location>
</feature>
<dbReference type="VEuPathDB" id="FungiDB:AeMF1_002512"/>
<name>A0A6G0XVZ2_9STRA</name>
<accession>A0A6G0XVZ2</accession>
<evidence type="ECO:0000256" key="6">
    <source>
        <dbReference type="ARBA" id="ARBA00023136"/>
    </source>
</evidence>
<evidence type="ECO:0000256" key="1">
    <source>
        <dbReference type="ARBA" id="ARBA00004141"/>
    </source>
</evidence>
<keyword evidence="2" id="KW-0813">Transport</keyword>
<dbReference type="Gene3D" id="2.60.120.10">
    <property type="entry name" value="Jelly Rolls"/>
    <property type="match status" value="1"/>
</dbReference>
<comment type="caution">
    <text evidence="11">The sequence shown here is derived from an EMBL/GenBank/DDBJ whole genome shotgun (WGS) entry which is preliminary data.</text>
</comment>
<dbReference type="GO" id="GO:0003254">
    <property type="term" value="P:regulation of membrane depolarization"/>
    <property type="evidence" value="ECO:0007669"/>
    <property type="project" value="TreeGrafter"/>
</dbReference>
<evidence type="ECO:0000256" key="5">
    <source>
        <dbReference type="ARBA" id="ARBA00023065"/>
    </source>
</evidence>
<feature type="transmembrane region" description="Helical" evidence="9">
    <location>
        <begin position="252"/>
        <end position="276"/>
    </location>
</feature>
<dbReference type="GO" id="GO:0005249">
    <property type="term" value="F:voltage-gated potassium channel activity"/>
    <property type="evidence" value="ECO:0007669"/>
    <property type="project" value="TreeGrafter"/>
</dbReference>
<proteinExistence type="predicted"/>
<dbReference type="PROSITE" id="PS00888">
    <property type="entry name" value="CNMP_BINDING_1"/>
    <property type="match status" value="1"/>
</dbReference>
<feature type="compositionally biased region" description="Polar residues" evidence="8">
    <location>
        <begin position="650"/>
        <end position="662"/>
    </location>
</feature>
<dbReference type="PROSITE" id="PS50042">
    <property type="entry name" value="CNMP_BINDING_3"/>
    <property type="match status" value="1"/>
</dbReference>
<dbReference type="InterPro" id="IPR000595">
    <property type="entry name" value="cNMP-bd_dom"/>
</dbReference>
<keyword evidence="12" id="KW-1185">Reference proteome</keyword>
<keyword evidence="3 9" id="KW-0812">Transmembrane</keyword>
<feature type="transmembrane region" description="Helical" evidence="9">
    <location>
        <begin position="315"/>
        <end position="338"/>
    </location>
</feature>
<dbReference type="GO" id="GO:0098855">
    <property type="term" value="C:HCN channel complex"/>
    <property type="evidence" value="ECO:0007669"/>
    <property type="project" value="TreeGrafter"/>
</dbReference>
<evidence type="ECO:0000313" key="12">
    <source>
        <dbReference type="Proteomes" id="UP000481153"/>
    </source>
</evidence>
<evidence type="ECO:0000259" key="10">
    <source>
        <dbReference type="PROSITE" id="PS50042"/>
    </source>
</evidence>
<evidence type="ECO:0000256" key="8">
    <source>
        <dbReference type="SAM" id="MobiDB-lite"/>
    </source>
</evidence>